<dbReference type="Gene3D" id="3.40.850.10">
    <property type="entry name" value="Kinesin motor domain"/>
    <property type="match status" value="1"/>
</dbReference>
<protein>
    <submittedName>
        <fullName evidence="9">Kinesin-like protein KIF25</fullName>
    </submittedName>
</protein>
<dbReference type="AlphaFoldDB" id="A0A9Q1GXH2"/>
<dbReference type="InterPro" id="IPR036961">
    <property type="entry name" value="Kinesin_motor_dom_sf"/>
</dbReference>
<dbReference type="PROSITE" id="PS50067">
    <property type="entry name" value="KINESIN_MOTOR_2"/>
    <property type="match status" value="1"/>
</dbReference>
<comment type="subcellular location">
    <subcellularLocation>
        <location evidence="1">Cytoplasm</location>
        <location evidence="1">Cytoskeleton</location>
    </subcellularLocation>
</comment>
<sequence>MMPLSLDFSDFLGSKVKECDLLLMKKDEKITALETENALLHLKLSKLKGQLQEERKQKDLKGDQLLTAANIHHSWRMKGKALSEEIKMLKECLTDLREQVEDIPFRMEETMKPAVDVAQIIEERLSIRDATLRDLEENLQRYKEELIETQERYLKEKQRRKALHNTLVELRGNIRVYCRTRPILSFDGGSDHGELIHRPSCSREEVISVIDDETLSIKCDRPGAPTSTKSFEFERVFGPNDSQSDVFSDIKPLLTSLLDGYNVCMMAYGQTGSGKTYTMLGQDYTPTGMSPEAKGNTDKTHDGIIPRAGRELFRLMREKSTATYTVEVSVVEVYNNEIRDLLTADPGGMRHDVFTAEDGAMEITALSTRLIHSVDDLIHFVHHGMTHRHEDATLIHAHSSRSHLVVTLTVTGVPTPTRTGINTGDEIVKTKLQLVDLAGSECVGVSGVKGTALREASFINRSLSALADVLGALAENRTHVPYRNSRLTHLLQDSIGGDAKLLVICCVSPTRRFLSETLQCLGFGSRARQIQRGPVKRRPVIGGHSDATGGEPLSPVVRTKRSHSLSSLQSKLGCLSRDNSNHLTLLSQKQVWFQATSYLKNPIVMLGWQDQHQTWLKDTLSDVVYYCSTE</sequence>
<keyword evidence="4" id="KW-0206">Cytoskeleton</keyword>
<dbReference type="EMBL" id="JAIZAY010000016">
    <property type="protein sequence ID" value="KAJ8027509.1"/>
    <property type="molecule type" value="Genomic_DNA"/>
</dbReference>
<name>A0A9Q1GXH2_HOLLE</name>
<dbReference type="PANTHER" id="PTHR47972">
    <property type="entry name" value="KINESIN-LIKE PROTEIN KLP-3"/>
    <property type="match status" value="1"/>
</dbReference>
<dbReference type="GO" id="GO:0005524">
    <property type="term" value="F:ATP binding"/>
    <property type="evidence" value="ECO:0007669"/>
    <property type="project" value="UniProtKB-UniRule"/>
</dbReference>
<feature type="coiled-coil region" evidence="6">
    <location>
        <begin position="37"/>
        <end position="99"/>
    </location>
</feature>
<dbReference type="Proteomes" id="UP001152320">
    <property type="component" value="Chromosome 16"/>
</dbReference>
<feature type="binding site" evidence="5">
    <location>
        <begin position="269"/>
        <end position="276"/>
    </location>
    <ligand>
        <name>ATP</name>
        <dbReference type="ChEBI" id="CHEBI:30616"/>
    </ligand>
</feature>
<evidence type="ECO:0000256" key="6">
    <source>
        <dbReference type="SAM" id="Coils"/>
    </source>
</evidence>
<dbReference type="SUPFAM" id="SSF52540">
    <property type="entry name" value="P-loop containing nucleoside triphosphate hydrolases"/>
    <property type="match status" value="1"/>
</dbReference>
<feature type="region of interest" description="Disordered" evidence="7">
    <location>
        <begin position="534"/>
        <end position="554"/>
    </location>
</feature>
<dbReference type="SMART" id="SM00129">
    <property type="entry name" value="KISc"/>
    <property type="match status" value="1"/>
</dbReference>
<evidence type="ECO:0000256" key="2">
    <source>
        <dbReference type="ARBA" id="ARBA00022741"/>
    </source>
</evidence>
<evidence type="ECO:0000313" key="9">
    <source>
        <dbReference type="EMBL" id="KAJ8027509.1"/>
    </source>
</evidence>
<dbReference type="OrthoDB" id="3176171at2759"/>
<comment type="caution">
    <text evidence="9">The sequence shown here is derived from an EMBL/GenBank/DDBJ whole genome shotgun (WGS) entry which is preliminary data.</text>
</comment>
<accession>A0A9Q1GXH2</accession>
<dbReference type="GO" id="GO:0008017">
    <property type="term" value="F:microtubule binding"/>
    <property type="evidence" value="ECO:0007669"/>
    <property type="project" value="InterPro"/>
</dbReference>
<keyword evidence="5" id="KW-0505">Motor protein</keyword>
<dbReference type="GO" id="GO:0003777">
    <property type="term" value="F:microtubule motor activity"/>
    <property type="evidence" value="ECO:0007669"/>
    <property type="project" value="InterPro"/>
</dbReference>
<gene>
    <name evidence="9" type="ORF">HOLleu_32669</name>
</gene>
<evidence type="ECO:0000256" key="1">
    <source>
        <dbReference type="ARBA" id="ARBA00004245"/>
    </source>
</evidence>
<dbReference type="PRINTS" id="PR00380">
    <property type="entry name" value="KINESINHEAVY"/>
</dbReference>
<organism evidence="9 10">
    <name type="scientific">Holothuria leucospilota</name>
    <name type="common">Black long sea cucumber</name>
    <name type="synonym">Mertensiothuria leucospilota</name>
    <dbReference type="NCBI Taxonomy" id="206669"/>
    <lineage>
        <taxon>Eukaryota</taxon>
        <taxon>Metazoa</taxon>
        <taxon>Echinodermata</taxon>
        <taxon>Eleutherozoa</taxon>
        <taxon>Echinozoa</taxon>
        <taxon>Holothuroidea</taxon>
        <taxon>Aspidochirotacea</taxon>
        <taxon>Aspidochirotida</taxon>
        <taxon>Holothuriidae</taxon>
        <taxon>Holothuria</taxon>
    </lineage>
</organism>
<keyword evidence="10" id="KW-1185">Reference proteome</keyword>
<reference evidence="9" key="1">
    <citation type="submission" date="2021-10" db="EMBL/GenBank/DDBJ databases">
        <title>Tropical sea cucumber genome reveals ecological adaptation and Cuvierian tubules defense mechanism.</title>
        <authorList>
            <person name="Chen T."/>
        </authorList>
    </citation>
    <scope>NUCLEOTIDE SEQUENCE</scope>
    <source>
        <strain evidence="9">Nanhai2018</strain>
        <tissue evidence="9">Muscle</tissue>
    </source>
</reference>
<evidence type="ECO:0000313" key="10">
    <source>
        <dbReference type="Proteomes" id="UP001152320"/>
    </source>
</evidence>
<dbReference type="GO" id="GO:0015630">
    <property type="term" value="C:microtubule cytoskeleton"/>
    <property type="evidence" value="ECO:0007669"/>
    <property type="project" value="TreeGrafter"/>
</dbReference>
<evidence type="ECO:0000259" key="8">
    <source>
        <dbReference type="PROSITE" id="PS50067"/>
    </source>
</evidence>
<dbReference type="PANTHER" id="PTHR47972:SF63">
    <property type="entry name" value="KINESIN FAMILY MEMBER 25"/>
    <property type="match status" value="1"/>
</dbReference>
<evidence type="ECO:0000256" key="7">
    <source>
        <dbReference type="SAM" id="MobiDB-lite"/>
    </source>
</evidence>
<keyword evidence="4" id="KW-0963">Cytoplasm</keyword>
<keyword evidence="3 5" id="KW-0067">ATP-binding</keyword>
<comment type="similarity">
    <text evidence="5">Belongs to the TRAFAC class myosin-kinesin ATPase superfamily. Kinesin family.</text>
</comment>
<proteinExistence type="inferred from homology"/>
<feature type="domain" description="Kinesin motor" evidence="8">
    <location>
        <begin position="173"/>
        <end position="530"/>
    </location>
</feature>
<evidence type="ECO:0000256" key="5">
    <source>
        <dbReference type="PROSITE-ProRule" id="PRU00283"/>
    </source>
</evidence>
<feature type="coiled-coil region" evidence="6">
    <location>
        <begin position="125"/>
        <end position="159"/>
    </location>
</feature>
<dbReference type="InterPro" id="IPR001752">
    <property type="entry name" value="Kinesin_motor_dom"/>
</dbReference>
<evidence type="ECO:0000256" key="3">
    <source>
        <dbReference type="ARBA" id="ARBA00022840"/>
    </source>
</evidence>
<dbReference type="InterPro" id="IPR027640">
    <property type="entry name" value="Kinesin-like_fam"/>
</dbReference>
<dbReference type="InterPro" id="IPR027417">
    <property type="entry name" value="P-loop_NTPase"/>
</dbReference>
<keyword evidence="2 5" id="KW-0547">Nucleotide-binding</keyword>
<dbReference type="Pfam" id="PF00225">
    <property type="entry name" value="Kinesin"/>
    <property type="match status" value="1"/>
</dbReference>
<evidence type="ECO:0000256" key="4">
    <source>
        <dbReference type="ARBA" id="ARBA00023212"/>
    </source>
</evidence>
<dbReference type="GO" id="GO:0007018">
    <property type="term" value="P:microtubule-based movement"/>
    <property type="evidence" value="ECO:0007669"/>
    <property type="project" value="InterPro"/>
</dbReference>
<keyword evidence="6" id="KW-0175">Coiled coil</keyword>